<gene>
    <name evidence="3" type="ORF">Faunusvirus2_27</name>
</gene>
<dbReference type="InterPro" id="IPR002110">
    <property type="entry name" value="Ankyrin_rpt"/>
</dbReference>
<protein>
    <submittedName>
        <fullName evidence="3">Uncharacterized protein</fullName>
    </submittedName>
</protein>
<dbReference type="Gene3D" id="1.25.40.20">
    <property type="entry name" value="Ankyrin repeat-containing domain"/>
    <property type="match status" value="1"/>
</dbReference>
<organism evidence="3">
    <name type="scientific">Faunusvirus sp</name>
    <dbReference type="NCBI Taxonomy" id="2487766"/>
    <lineage>
        <taxon>Viruses</taxon>
        <taxon>Varidnaviria</taxon>
        <taxon>Bamfordvirae</taxon>
        <taxon>Nucleocytoviricota</taxon>
        <taxon>Megaviricetes</taxon>
        <taxon>Imitervirales</taxon>
        <taxon>Mimiviridae</taxon>
    </lineage>
</organism>
<dbReference type="PROSITE" id="PS50088">
    <property type="entry name" value="ANK_REPEAT"/>
    <property type="match status" value="1"/>
</dbReference>
<name>A0A3G4ZW50_9VIRU</name>
<keyword evidence="1" id="KW-0677">Repeat</keyword>
<keyword evidence="2" id="KW-0040">ANK repeat</keyword>
<accession>A0A3G4ZW50</accession>
<dbReference type="Pfam" id="PF12796">
    <property type="entry name" value="Ank_2"/>
    <property type="match status" value="1"/>
</dbReference>
<evidence type="ECO:0000256" key="1">
    <source>
        <dbReference type="ARBA" id="ARBA00022737"/>
    </source>
</evidence>
<dbReference type="EMBL" id="MK072133">
    <property type="protein sequence ID" value="AYV79080.1"/>
    <property type="molecule type" value="Genomic_DNA"/>
</dbReference>
<evidence type="ECO:0000256" key="2">
    <source>
        <dbReference type="ARBA" id="ARBA00023043"/>
    </source>
</evidence>
<reference evidence="3" key="1">
    <citation type="submission" date="2018-10" db="EMBL/GenBank/DDBJ databases">
        <title>Hidden diversity of soil giant viruses.</title>
        <authorList>
            <person name="Schulz F."/>
            <person name="Alteio L."/>
            <person name="Goudeau D."/>
            <person name="Ryan E.M."/>
            <person name="Malmstrom R.R."/>
            <person name="Blanchard J."/>
            <person name="Woyke T."/>
        </authorList>
    </citation>
    <scope>NUCLEOTIDE SEQUENCE</scope>
    <source>
        <strain evidence="3">FNV1</strain>
    </source>
</reference>
<dbReference type="InterPro" id="IPR036770">
    <property type="entry name" value="Ankyrin_rpt-contain_sf"/>
</dbReference>
<evidence type="ECO:0000313" key="3">
    <source>
        <dbReference type="EMBL" id="AYV79080.1"/>
    </source>
</evidence>
<dbReference type="PROSITE" id="PS50297">
    <property type="entry name" value="ANK_REP_REGION"/>
    <property type="match status" value="1"/>
</dbReference>
<dbReference type="PANTHER" id="PTHR24171:SF9">
    <property type="entry name" value="ANKYRIN REPEAT DOMAIN-CONTAINING PROTEIN 39"/>
    <property type="match status" value="1"/>
</dbReference>
<dbReference type="PANTHER" id="PTHR24171">
    <property type="entry name" value="ANKYRIN REPEAT DOMAIN-CONTAINING PROTEIN 39-RELATED"/>
    <property type="match status" value="1"/>
</dbReference>
<dbReference type="SUPFAM" id="SSF48403">
    <property type="entry name" value="Ankyrin repeat"/>
    <property type="match status" value="1"/>
</dbReference>
<dbReference type="SMART" id="SM00248">
    <property type="entry name" value="ANK"/>
    <property type="match status" value="3"/>
</dbReference>
<proteinExistence type="predicted"/>
<sequence length="195" mass="22168">MDTVIDHINEFIKLIREGDEIKCIEYIDKHNDFYNTIMGIWSPLTYACNYEKYKVVYKLLDVGADINLSVAGWSPLMYASYLGNINLGTELLKRGANINYKNSRGSSALSVACVYGRLKFAAMLITAGADFIDLNFYNMYDLCHKNGPIMQSIRDVYRKRILAVIDDDTCNNAMAASFRTTYAIELVDMISEFII</sequence>